<dbReference type="EMBL" id="JAKOGI010000800">
    <property type="protein sequence ID" value="KAJ8430374.1"/>
    <property type="molecule type" value="Genomic_DNA"/>
</dbReference>
<feature type="region of interest" description="Disordered" evidence="1">
    <location>
        <begin position="1"/>
        <end position="106"/>
    </location>
</feature>
<protein>
    <submittedName>
        <fullName evidence="2">Uncharacterized protein</fullName>
    </submittedName>
</protein>
<reference evidence="2" key="1">
    <citation type="submission" date="2022-04" db="EMBL/GenBank/DDBJ databases">
        <title>Carnegiea gigantea Genome sequencing and assembly v2.</title>
        <authorList>
            <person name="Copetti D."/>
            <person name="Sanderson M.J."/>
            <person name="Burquez A."/>
            <person name="Wojciechowski M.F."/>
        </authorList>
    </citation>
    <scope>NUCLEOTIDE SEQUENCE</scope>
    <source>
        <strain evidence="2">SGP5-SGP5p</strain>
        <tissue evidence="2">Aerial part</tissue>
    </source>
</reference>
<evidence type="ECO:0000313" key="3">
    <source>
        <dbReference type="Proteomes" id="UP001153076"/>
    </source>
</evidence>
<evidence type="ECO:0000256" key="1">
    <source>
        <dbReference type="SAM" id="MobiDB-lite"/>
    </source>
</evidence>
<organism evidence="2 3">
    <name type="scientific">Carnegiea gigantea</name>
    <dbReference type="NCBI Taxonomy" id="171969"/>
    <lineage>
        <taxon>Eukaryota</taxon>
        <taxon>Viridiplantae</taxon>
        <taxon>Streptophyta</taxon>
        <taxon>Embryophyta</taxon>
        <taxon>Tracheophyta</taxon>
        <taxon>Spermatophyta</taxon>
        <taxon>Magnoliopsida</taxon>
        <taxon>eudicotyledons</taxon>
        <taxon>Gunneridae</taxon>
        <taxon>Pentapetalae</taxon>
        <taxon>Caryophyllales</taxon>
        <taxon>Cactineae</taxon>
        <taxon>Cactaceae</taxon>
        <taxon>Cactoideae</taxon>
        <taxon>Echinocereeae</taxon>
        <taxon>Carnegiea</taxon>
    </lineage>
</organism>
<name>A0A9Q1JSV3_9CARY</name>
<dbReference type="Proteomes" id="UP001153076">
    <property type="component" value="Unassembled WGS sequence"/>
</dbReference>
<proteinExistence type="predicted"/>
<accession>A0A9Q1JSV3</accession>
<evidence type="ECO:0000313" key="2">
    <source>
        <dbReference type="EMBL" id="KAJ8430374.1"/>
    </source>
</evidence>
<sequence length="400" mass="46188">MKVANSTRPLSTFDYVPTASCKPSYRHASARSHRRSDEVRETAHPDKDKQSWGRNRDQSIGADALQSHRPNPRRPVKSTTTSIPSRLRGLKERPQDGDAPPSIARRPRLKVIDSCFTTDPRSILMEVKEHLMLKRPQPNQGTKTTQCTEVLGDRDSFERNVSLHYQSLERMKTRRASLDPLRRLSCKEHNRFSQLNRGAALQSQRWYSMGERARTLPHPTMTNWWLTESGQRHCPTNPYLHQELSEYHYMGLFEKAQAPRKRDRPSGTPHFRLWGARSERMLDVPTGYNIIMGQPTFFGSKLTMRVLANCKETNERPKTTTLSAFGRSWNDWPRPPLGKKYRTALLSPAEALVIHRIASGEPNRPCPKAVDDVEEIPLDKGRPNRTFNWAERWRRLLNTP</sequence>
<feature type="compositionally biased region" description="Polar residues" evidence="1">
    <location>
        <begin position="1"/>
        <end position="10"/>
    </location>
</feature>
<comment type="caution">
    <text evidence="2">The sequence shown here is derived from an EMBL/GenBank/DDBJ whole genome shotgun (WGS) entry which is preliminary data.</text>
</comment>
<keyword evidence="3" id="KW-1185">Reference proteome</keyword>
<feature type="compositionally biased region" description="Basic and acidic residues" evidence="1">
    <location>
        <begin position="35"/>
        <end position="57"/>
    </location>
</feature>
<dbReference type="AlphaFoldDB" id="A0A9Q1JSV3"/>
<feature type="compositionally biased region" description="Basic residues" evidence="1">
    <location>
        <begin position="24"/>
        <end position="34"/>
    </location>
</feature>
<gene>
    <name evidence="2" type="ORF">Cgig2_027013</name>
</gene>